<comment type="similarity">
    <text evidence="1">Belongs to the TolB family.</text>
</comment>
<dbReference type="EMBL" id="JAAAMU010000023">
    <property type="protein sequence ID" value="NBC72834.1"/>
    <property type="molecule type" value="Genomic_DNA"/>
</dbReference>
<dbReference type="SUPFAM" id="SSF69304">
    <property type="entry name" value="Tricorn protease N-terminal domain"/>
    <property type="match status" value="1"/>
</dbReference>
<dbReference type="Pfam" id="PF07676">
    <property type="entry name" value="PD40"/>
    <property type="match status" value="5"/>
</dbReference>
<protein>
    <submittedName>
        <fullName evidence="2">Transporter</fullName>
    </submittedName>
</protein>
<accession>A0A7X4YWG2</accession>
<comment type="caution">
    <text evidence="2">The sequence shown here is derived from an EMBL/GenBank/DDBJ whole genome shotgun (WGS) entry which is preliminary data.</text>
</comment>
<sequence length="293" mass="32301">MPTTQAEITPTPRAVISTLETVDIETGERETLAEFDHLIEAPNWTNDGNRLVYNSGGRLYSFDLATSESTIIDTGFAIHCNNDHVLSPDNSRIAVSHHTQEDGQSRIYVLPLAGGTPTLITPMAPSYLHGWSPDGRTLAYCAARNGQYDIYAIPAEGGVETQLTDTPGLDDGPEYSPDGRSIWFNSTRSGLMQVWRMNADGSGQTQMTFDESNSWFPHVSPDGRSIAYIAYRKGDVEPGDHPPNKQVELRLMPSVGGESRSLARLFGGQGTINVKSWSPDSRRLAFVSYRYRE</sequence>
<dbReference type="RefSeq" id="WP_161704226.1">
    <property type="nucleotide sequence ID" value="NZ_JAAAMU010000023.1"/>
</dbReference>
<gene>
    <name evidence="2" type="ORF">GT003_27955</name>
</gene>
<dbReference type="OrthoDB" id="108903at2"/>
<dbReference type="PANTHER" id="PTHR36842">
    <property type="entry name" value="PROTEIN TOLB HOMOLOG"/>
    <property type="match status" value="1"/>
</dbReference>
<evidence type="ECO:0000313" key="3">
    <source>
        <dbReference type="Proteomes" id="UP000558113"/>
    </source>
</evidence>
<evidence type="ECO:0000313" key="2">
    <source>
        <dbReference type="EMBL" id="NBC72834.1"/>
    </source>
</evidence>
<organism evidence="2 3">
    <name type="scientific">Paenibacillus sacheonensis</name>
    <dbReference type="NCBI Taxonomy" id="742054"/>
    <lineage>
        <taxon>Bacteria</taxon>
        <taxon>Bacillati</taxon>
        <taxon>Bacillota</taxon>
        <taxon>Bacilli</taxon>
        <taxon>Bacillales</taxon>
        <taxon>Paenibacillaceae</taxon>
        <taxon>Paenibacillus</taxon>
    </lineage>
</organism>
<evidence type="ECO:0000256" key="1">
    <source>
        <dbReference type="ARBA" id="ARBA00009820"/>
    </source>
</evidence>
<dbReference type="InterPro" id="IPR011042">
    <property type="entry name" value="6-blade_b-propeller_TolB-like"/>
</dbReference>
<dbReference type="InterPro" id="IPR011659">
    <property type="entry name" value="WD40"/>
</dbReference>
<reference evidence="2 3" key="1">
    <citation type="submission" date="2020-01" db="EMBL/GenBank/DDBJ databases">
        <title>Paenibacillus soybeanensis sp. nov. isolated from the nodules of soybean (Glycine max(L.) Merr).</title>
        <authorList>
            <person name="Wang H."/>
        </authorList>
    </citation>
    <scope>NUCLEOTIDE SEQUENCE [LARGE SCALE GENOMIC DNA]</scope>
    <source>
        <strain evidence="2 3">DSM 23054</strain>
    </source>
</reference>
<dbReference type="PANTHER" id="PTHR36842:SF1">
    <property type="entry name" value="PROTEIN TOLB"/>
    <property type="match status" value="1"/>
</dbReference>
<dbReference type="AlphaFoldDB" id="A0A7X4YWG2"/>
<proteinExistence type="inferred from homology"/>
<dbReference type="Proteomes" id="UP000558113">
    <property type="component" value="Unassembled WGS sequence"/>
</dbReference>
<name>A0A7X4YWG2_9BACL</name>
<dbReference type="Gene3D" id="2.120.10.30">
    <property type="entry name" value="TolB, C-terminal domain"/>
    <property type="match status" value="1"/>
</dbReference>
<keyword evidence="3" id="KW-1185">Reference proteome</keyword>